<evidence type="ECO:0000313" key="3">
    <source>
        <dbReference type="Proteomes" id="UP000245133"/>
    </source>
</evidence>
<sequence length="139" mass="15597">MKTNLLFGILTFLAVAILETIINQILLSPIYGSLSALWRQTEELKANASIFFGIYGVFSFSYVWLFLKSYQGKGWLEGAMIGLALGGIAKFWYGYTNYIVLPIPHSLGFLWFVYGTVELLLIGIFSAAFIDRTKHNPGK</sequence>
<accession>A0A2P2E0E4</accession>
<dbReference type="OrthoDB" id="342884at2"/>
<evidence type="ECO:0000256" key="1">
    <source>
        <dbReference type="SAM" id="Phobius"/>
    </source>
</evidence>
<gene>
    <name evidence="2" type="ORF">LPTSP4_18770</name>
</gene>
<organism evidence="2 3">
    <name type="scientific">Leptospira ryugenii</name>
    <dbReference type="NCBI Taxonomy" id="1917863"/>
    <lineage>
        <taxon>Bacteria</taxon>
        <taxon>Pseudomonadati</taxon>
        <taxon>Spirochaetota</taxon>
        <taxon>Spirochaetia</taxon>
        <taxon>Leptospirales</taxon>
        <taxon>Leptospiraceae</taxon>
        <taxon>Leptospira</taxon>
    </lineage>
</organism>
<dbReference type="EMBL" id="BFBB01000004">
    <property type="protein sequence ID" value="GBF50352.1"/>
    <property type="molecule type" value="Genomic_DNA"/>
</dbReference>
<dbReference type="AlphaFoldDB" id="A0A2P2E0E4"/>
<protein>
    <recommendedName>
        <fullName evidence="4">DUF1761 domain-containing protein</fullName>
    </recommendedName>
</protein>
<proteinExistence type="predicted"/>
<keyword evidence="1" id="KW-0812">Transmembrane</keyword>
<feature type="transmembrane region" description="Helical" evidence="1">
    <location>
        <begin position="74"/>
        <end position="95"/>
    </location>
</feature>
<comment type="caution">
    <text evidence="2">The sequence shown here is derived from an EMBL/GenBank/DDBJ whole genome shotgun (WGS) entry which is preliminary data.</text>
</comment>
<dbReference type="Proteomes" id="UP000245133">
    <property type="component" value="Unassembled WGS sequence"/>
</dbReference>
<feature type="transmembrane region" description="Helical" evidence="1">
    <location>
        <begin position="44"/>
        <end position="67"/>
    </location>
</feature>
<dbReference type="RefSeq" id="WP_108976180.1">
    <property type="nucleotide sequence ID" value="NZ_BFBB01000004.1"/>
</dbReference>
<name>A0A2P2E0E4_9LEPT</name>
<evidence type="ECO:0000313" key="2">
    <source>
        <dbReference type="EMBL" id="GBF50352.1"/>
    </source>
</evidence>
<keyword evidence="1" id="KW-1133">Transmembrane helix</keyword>
<keyword evidence="1" id="KW-0472">Membrane</keyword>
<keyword evidence="3" id="KW-1185">Reference proteome</keyword>
<evidence type="ECO:0008006" key="4">
    <source>
        <dbReference type="Google" id="ProtNLM"/>
    </source>
</evidence>
<reference evidence="2 3" key="1">
    <citation type="submission" date="2018-02" db="EMBL/GenBank/DDBJ databases">
        <title>Novel Leptospira species isolated from soil and water in Japan.</title>
        <authorList>
            <person name="Nakao R."/>
            <person name="Masuzawa T."/>
        </authorList>
    </citation>
    <scope>NUCLEOTIDE SEQUENCE [LARGE SCALE GENOMIC DNA]</scope>
    <source>
        <strain evidence="2 3">YH101</strain>
    </source>
</reference>
<feature type="transmembrane region" description="Helical" evidence="1">
    <location>
        <begin position="107"/>
        <end position="130"/>
    </location>
</feature>